<reference evidence="5" key="1">
    <citation type="submission" date="2017-02" db="EMBL/GenBank/DDBJ databases">
        <title>Delineation of Paenibacillus larvae strains originating from foulbrood outbreaks.</title>
        <authorList>
            <person name="Beims H."/>
            <person name="Bunk B."/>
            <person name="Sproeer C."/>
            <person name="Mohr K.I."/>
            <person name="Pradella S."/>
            <person name="Guenther G."/>
            <person name="Rohde M."/>
            <person name="von der Ohe W."/>
            <person name="Steinert M."/>
        </authorList>
    </citation>
    <scope>NUCLEOTIDE SEQUENCE [LARGE SCALE GENOMIC DNA]</scope>
    <source>
        <strain evidence="5">Eric_III</strain>
    </source>
</reference>
<protein>
    <submittedName>
        <fullName evidence="3">Transcriptional regulator-like protein</fullName>
    </submittedName>
</protein>
<evidence type="ECO:0000256" key="1">
    <source>
        <dbReference type="ARBA" id="ARBA00023125"/>
    </source>
</evidence>
<dbReference type="Proteomes" id="UP000464330">
    <property type="component" value="Chromosome"/>
</dbReference>
<dbReference type="PANTHER" id="PTHR33164:SF43">
    <property type="entry name" value="HTH-TYPE TRANSCRIPTIONAL REPRESSOR YETL"/>
    <property type="match status" value="1"/>
</dbReference>
<proteinExistence type="predicted"/>
<dbReference type="GO" id="GO:0006950">
    <property type="term" value="P:response to stress"/>
    <property type="evidence" value="ECO:0007669"/>
    <property type="project" value="TreeGrafter"/>
</dbReference>
<accession>A0A6C0QZI9</accession>
<dbReference type="SUPFAM" id="SSF46785">
    <property type="entry name" value="Winged helix' DNA-binding domain"/>
    <property type="match status" value="1"/>
</dbReference>
<accession>A0A2L1TI40</accession>
<evidence type="ECO:0000313" key="6">
    <source>
        <dbReference type="Proteomes" id="UP000464330"/>
    </source>
</evidence>
<keyword evidence="1" id="KW-0238">DNA-binding</keyword>
<evidence type="ECO:0000313" key="3">
    <source>
        <dbReference type="EMBL" id="AVF28445.1"/>
    </source>
</evidence>
<dbReference type="GO" id="GO:0003677">
    <property type="term" value="F:DNA binding"/>
    <property type="evidence" value="ECO:0007669"/>
    <property type="project" value="UniProtKB-KW"/>
</dbReference>
<dbReference type="PROSITE" id="PS50995">
    <property type="entry name" value="HTH_MARR_2"/>
    <property type="match status" value="1"/>
</dbReference>
<accession>A0A8B6WYN2</accession>
<dbReference type="PANTHER" id="PTHR33164">
    <property type="entry name" value="TRANSCRIPTIONAL REGULATOR, MARR FAMILY"/>
    <property type="match status" value="1"/>
</dbReference>
<dbReference type="InterPro" id="IPR000835">
    <property type="entry name" value="HTH_MarR-typ"/>
</dbReference>
<dbReference type="EMBL" id="CP019717">
    <property type="protein sequence ID" value="QHZ53666.1"/>
    <property type="molecule type" value="Genomic_DNA"/>
</dbReference>
<dbReference type="STRING" id="147375.BXP28_15130"/>
<dbReference type="PRINTS" id="PR00598">
    <property type="entry name" value="HTHMARR"/>
</dbReference>
<dbReference type="Gene3D" id="1.10.10.10">
    <property type="entry name" value="Winged helix-like DNA-binding domain superfamily/Winged helix DNA-binding domain"/>
    <property type="match status" value="1"/>
</dbReference>
<dbReference type="GO" id="GO:0003700">
    <property type="term" value="F:DNA-binding transcription factor activity"/>
    <property type="evidence" value="ECO:0007669"/>
    <property type="project" value="InterPro"/>
</dbReference>
<reference evidence="3 6" key="2">
    <citation type="journal article" date="2020" name="Int. J. Med. Microbiol.">
        <title>Discovery of Paenibacillus larvae ERIC V: Phenotypic and genomic comparison to genotypes ERIC I-IV reveal different inventories of virulence factors which correlate with epidemiological prevalences of American Foulbrood.</title>
        <authorList>
            <person name="Beims H."/>
            <person name="Bunk B."/>
            <person name="Erler S."/>
            <person name="Mohr K.I."/>
            <person name="Sproer C."/>
            <person name="Pradella S."/>
            <person name="Gunther G."/>
            <person name="Rohde M."/>
            <person name="von der Ohe W."/>
            <person name="Steinert M."/>
        </authorList>
    </citation>
    <scope>NUCLEOTIDE SEQUENCE</scope>
    <source>
        <strain evidence="3">Eric_III</strain>
        <strain evidence="4">Eric_V</strain>
    </source>
</reference>
<evidence type="ECO:0000313" key="4">
    <source>
        <dbReference type="EMBL" id="QHZ53666.1"/>
    </source>
</evidence>
<evidence type="ECO:0000259" key="2">
    <source>
        <dbReference type="PROSITE" id="PS50995"/>
    </source>
</evidence>
<dbReference type="InterPro" id="IPR036388">
    <property type="entry name" value="WH-like_DNA-bd_sf"/>
</dbReference>
<dbReference type="Proteomes" id="UP000239833">
    <property type="component" value="Chromosome"/>
</dbReference>
<organism evidence="3 5">
    <name type="scientific">Paenibacillus larvae subsp. larvae</name>
    <dbReference type="NCBI Taxonomy" id="147375"/>
    <lineage>
        <taxon>Bacteria</taxon>
        <taxon>Bacillati</taxon>
        <taxon>Bacillota</taxon>
        <taxon>Bacilli</taxon>
        <taxon>Bacillales</taxon>
        <taxon>Paenibacillaceae</taxon>
        <taxon>Paenibacillus</taxon>
    </lineage>
</organism>
<dbReference type="InterPro" id="IPR036390">
    <property type="entry name" value="WH_DNA-bd_sf"/>
</dbReference>
<dbReference type="InterPro" id="IPR039422">
    <property type="entry name" value="MarR/SlyA-like"/>
</dbReference>
<gene>
    <name evidence="3" type="ORF">ERICIII_04386</name>
    <name evidence="4" type="ORF">ERICV_04628</name>
</gene>
<dbReference type="Pfam" id="PF01047">
    <property type="entry name" value="MarR"/>
    <property type="match status" value="1"/>
</dbReference>
<evidence type="ECO:0000313" key="5">
    <source>
        <dbReference type="Proteomes" id="UP000239833"/>
    </source>
</evidence>
<dbReference type="EMBL" id="CP019655">
    <property type="protein sequence ID" value="AVF28445.1"/>
    <property type="molecule type" value="Genomic_DNA"/>
</dbReference>
<name>A0A2L1TI40_9BACL</name>
<dbReference type="AlphaFoldDB" id="A0A2L1TI40"/>
<feature type="domain" description="HTH marR-type" evidence="2">
    <location>
        <begin position="1"/>
        <end position="134"/>
    </location>
</feature>
<sequence>MIVDRYVDIFLYGSKGVLDLMSEQLFEQLSFMQYSLLRILYEKEPLRMSELAGLLGIHKSAVTVKVEKLEKKGLIERERDRQDRRNIYLYVSPKGKKQYEETEEKIAQFLTDIMQQLSPEEMEAFLDGYVKIASAIKRYGEEKK</sequence>
<dbReference type="SMART" id="SM00347">
    <property type="entry name" value="HTH_MARR"/>
    <property type="match status" value="1"/>
</dbReference>